<accession>A0ABQ2KFJ6</accession>
<reference evidence="2" key="1">
    <citation type="journal article" date="2019" name="Int. J. Syst. Evol. Microbiol.">
        <title>The Global Catalogue of Microorganisms (GCM) 10K type strain sequencing project: providing services to taxonomists for standard genome sequencing and annotation.</title>
        <authorList>
            <consortium name="The Broad Institute Genomics Platform"/>
            <consortium name="The Broad Institute Genome Sequencing Center for Infectious Disease"/>
            <person name="Wu L."/>
            <person name="Ma J."/>
        </authorList>
    </citation>
    <scope>NUCLEOTIDE SEQUENCE [LARGE SCALE GENOMIC DNA]</scope>
    <source>
        <strain evidence="2">CGMCC 4.7329</strain>
    </source>
</reference>
<name>A0ABQ2KFJ6_9NOCA</name>
<sequence>MREVGWDQVFAWRLGRQFVTEPAAEGAEAVARRLAGVQAQVASAAETAVALRSGAGRQDAVADALAAGTLVKTWAMRGTLHALVPDQAAAALSLIGSARTWEKPSWQKTFGATPDQVTALVEAVSKILADQVLTRDELVEAVLAEPGFAHLGEQLRSGWGAVLKPLAWQGALCHGPARGTKITFTSPARLIPGWTGVPEPDAAAQTLINAYLGAYGPATPEAFDAWLSRNSLRKTVVRGWFTEMGDALTQVNVEGRTGWLPAEFVDELATATLDGTIHLLGPFDQYILGPGTADTAVLPAEHRAKVSRTAGWISPLVLVDGRVAGTWDRVDDEVVVSMFGSGRFPKRALSAAAGRVAEALGDTALTVREG</sequence>
<dbReference type="Pfam" id="PF06224">
    <property type="entry name" value="AlkZ-like"/>
    <property type="match status" value="1"/>
</dbReference>
<dbReference type="Proteomes" id="UP000658127">
    <property type="component" value="Unassembled WGS sequence"/>
</dbReference>
<evidence type="ECO:0000313" key="2">
    <source>
        <dbReference type="Proteomes" id="UP000658127"/>
    </source>
</evidence>
<dbReference type="RefSeq" id="WP_189028759.1">
    <property type="nucleotide sequence ID" value="NZ_BMNE01000003.1"/>
</dbReference>
<proteinExistence type="predicted"/>
<evidence type="ECO:0008006" key="3">
    <source>
        <dbReference type="Google" id="ProtNLM"/>
    </source>
</evidence>
<organism evidence="1 2">
    <name type="scientific">Nocardia rhizosphaerihabitans</name>
    <dbReference type="NCBI Taxonomy" id="1691570"/>
    <lineage>
        <taxon>Bacteria</taxon>
        <taxon>Bacillati</taxon>
        <taxon>Actinomycetota</taxon>
        <taxon>Actinomycetes</taxon>
        <taxon>Mycobacteriales</taxon>
        <taxon>Nocardiaceae</taxon>
        <taxon>Nocardia</taxon>
    </lineage>
</organism>
<evidence type="ECO:0000313" key="1">
    <source>
        <dbReference type="EMBL" id="GGN81698.1"/>
    </source>
</evidence>
<dbReference type="InterPro" id="IPR009351">
    <property type="entry name" value="AlkZ-like"/>
</dbReference>
<comment type="caution">
    <text evidence="1">The sequence shown here is derived from an EMBL/GenBank/DDBJ whole genome shotgun (WGS) entry which is preliminary data.</text>
</comment>
<dbReference type="PANTHER" id="PTHR38479">
    <property type="entry name" value="LMO0824 PROTEIN"/>
    <property type="match status" value="1"/>
</dbReference>
<dbReference type="PANTHER" id="PTHR38479:SF2">
    <property type="entry name" value="WINGED HELIX DNA-BINDING DOMAIN-CONTAINING PROTEIN"/>
    <property type="match status" value="1"/>
</dbReference>
<keyword evidence="2" id="KW-1185">Reference proteome</keyword>
<dbReference type="EMBL" id="BMNE01000003">
    <property type="protein sequence ID" value="GGN81698.1"/>
    <property type="molecule type" value="Genomic_DNA"/>
</dbReference>
<gene>
    <name evidence="1" type="ORF">GCM10011610_32320</name>
</gene>
<protein>
    <recommendedName>
        <fullName evidence="3">Winged helix DNA-binding domain-containing protein</fullName>
    </recommendedName>
</protein>